<protein>
    <submittedName>
        <fullName evidence="3">Type II toxin-antitoxin system RelE/ParE family toxin</fullName>
    </submittedName>
</protein>
<dbReference type="RefSeq" id="WP_129601024.1">
    <property type="nucleotide sequence ID" value="NZ_SBLB01000001.1"/>
</dbReference>
<dbReference type="InterPro" id="IPR051803">
    <property type="entry name" value="TA_system_RelE-like_toxin"/>
</dbReference>
<evidence type="ECO:0000256" key="2">
    <source>
        <dbReference type="ARBA" id="ARBA00022649"/>
    </source>
</evidence>
<dbReference type="Gene3D" id="3.30.2310.20">
    <property type="entry name" value="RelE-like"/>
    <property type="match status" value="1"/>
</dbReference>
<dbReference type="Proteomes" id="UP000290407">
    <property type="component" value="Unassembled WGS sequence"/>
</dbReference>
<dbReference type="PANTHER" id="PTHR33755">
    <property type="entry name" value="TOXIN PARE1-RELATED"/>
    <property type="match status" value="1"/>
</dbReference>
<dbReference type="AlphaFoldDB" id="A0A4Q2UW04"/>
<dbReference type="SUPFAM" id="SSF143011">
    <property type="entry name" value="RelE-like"/>
    <property type="match status" value="1"/>
</dbReference>
<accession>A0A4Q2UW04</accession>
<dbReference type="EMBL" id="SBLB01000001">
    <property type="protein sequence ID" value="RYC72035.1"/>
    <property type="molecule type" value="Genomic_DNA"/>
</dbReference>
<dbReference type="Pfam" id="PF05016">
    <property type="entry name" value="ParE_toxin"/>
    <property type="match status" value="1"/>
</dbReference>
<evidence type="ECO:0000313" key="3">
    <source>
        <dbReference type="EMBL" id="RYC72035.1"/>
    </source>
</evidence>
<keyword evidence="4" id="KW-1185">Reference proteome</keyword>
<evidence type="ECO:0000256" key="1">
    <source>
        <dbReference type="ARBA" id="ARBA00006226"/>
    </source>
</evidence>
<gene>
    <name evidence="3" type="ORF">EQG79_07910</name>
</gene>
<organism evidence="3 4">
    <name type="scientific">Spirosoma sordidisoli</name>
    <dbReference type="NCBI Taxonomy" id="2502893"/>
    <lineage>
        <taxon>Bacteria</taxon>
        <taxon>Pseudomonadati</taxon>
        <taxon>Bacteroidota</taxon>
        <taxon>Cytophagia</taxon>
        <taxon>Cytophagales</taxon>
        <taxon>Cytophagaceae</taxon>
        <taxon>Spirosoma</taxon>
    </lineage>
</organism>
<sequence>MISLSFTNRAIDDLDAINEYRSAYSPAYADHLVDTIIAKIDRLKTFPQLGRKVPEFDLPTLRELIHNDYLIVYKLVDDEKIDIITIQHSSRNLQERFFDAT</sequence>
<keyword evidence="2" id="KW-1277">Toxin-antitoxin system</keyword>
<reference evidence="3 4" key="1">
    <citation type="submission" date="2019-01" db="EMBL/GenBank/DDBJ databases">
        <title>Spirosoma flava sp. nov., a propanil-degrading bacterium isolated from herbicide-contaminated soil.</title>
        <authorList>
            <person name="Zhang L."/>
            <person name="Jiang J.-D."/>
        </authorList>
    </citation>
    <scope>NUCLEOTIDE SEQUENCE [LARGE SCALE GENOMIC DNA]</scope>
    <source>
        <strain evidence="3 4">TY50</strain>
    </source>
</reference>
<dbReference type="NCBIfam" id="TIGR02385">
    <property type="entry name" value="RelE_StbE"/>
    <property type="match status" value="1"/>
</dbReference>
<comment type="caution">
    <text evidence="3">The sequence shown here is derived from an EMBL/GenBank/DDBJ whole genome shotgun (WGS) entry which is preliminary data.</text>
</comment>
<comment type="similarity">
    <text evidence="1">Belongs to the RelE toxin family.</text>
</comment>
<name>A0A4Q2UW04_9BACT</name>
<dbReference type="InterPro" id="IPR035093">
    <property type="entry name" value="RelE/ParE_toxin_dom_sf"/>
</dbReference>
<dbReference type="PANTHER" id="PTHR33755:SF5">
    <property type="entry name" value="TYPE II TOXIN-ANTITOXIN SYSTEM RELE_PARE FAMILY TOXIN"/>
    <property type="match status" value="1"/>
</dbReference>
<dbReference type="InterPro" id="IPR007712">
    <property type="entry name" value="RelE/ParE_toxin"/>
</dbReference>
<proteinExistence type="inferred from homology"/>
<evidence type="ECO:0000313" key="4">
    <source>
        <dbReference type="Proteomes" id="UP000290407"/>
    </source>
</evidence>